<name>A0ACC2M298_PERAE</name>
<dbReference type="EMBL" id="CM056813">
    <property type="protein sequence ID" value="KAJ8639434.1"/>
    <property type="molecule type" value="Genomic_DNA"/>
</dbReference>
<keyword evidence="2" id="KW-1185">Reference proteome</keyword>
<comment type="caution">
    <text evidence="1">The sequence shown here is derived from an EMBL/GenBank/DDBJ whole genome shotgun (WGS) entry which is preliminary data.</text>
</comment>
<organism evidence="1 2">
    <name type="scientific">Persea americana</name>
    <name type="common">Avocado</name>
    <dbReference type="NCBI Taxonomy" id="3435"/>
    <lineage>
        <taxon>Eukaryota</taxon>
        <taxon>Viridiplantae</taxon>
        <taxon>Streptophyta</taxon>
        <taxon>Embryophyta</taxon>
        <taxon>Tracheophyta</taxon>
        <taxon>Spermatophyta</taxon>
        <taxon>Magnoliopsida</taxon>
        <taxon>Magnoliidae</taxon>
        <taxon>Laurales</taxon>
        <taxon>Lauraceae</taxon>
        <taxon>Persea</taxon>
    </lineage>
</organism>
<dbReference type="Proteomes" id="UP001234297">
    <property type="component" value="Chromosome 5"/>
</dbReference>
<evidence type="ECO:0000313" key="2">
    <source>
        <dbReference type="Proteomes" id="UP001234297"/>
    </source>
</evidence>
<accession>A0ACC2M298</accession>
<protein>
    <submittedName>
        <fullName evidence="1">Uncharacterized protein</fullName>
    </submittedName>
</protein>
<gene>
    <name evidence="1" type="ORF">MRB53_016128</name>
</gene>
<evidence type="ECO:0000313" key="1">
    <source>
        <dbReference type="EMBL" id="KAJ8639434.1"/>
    </source>
</evidence>
<proteinExistence type="predicted"/>
<sequence>MMKNSPDSIPGHGYLENQEISEEGKQNQAENKLGFFSEARNLEARAEEITEGGSETAGREAIASGEEMKSATEHQVAGEANSPKGCKLGEVLKGRYSRSELEALRLVDVEEQQRRWDSIYQGLGVVVAGEFDQMAAEKHHKLAHKSTDRRKNSGKRKHTAANSGVVCFQSVGTIFDEVKSMDLTCGVLADRKENSTIVEEVCYEDDDSDDECDSIQRPAFVVEGEPDFESGPPQDGLEYLRRVRWEAAQCPKVKVVKLDRNKLKSEQTPYMPNIPEIAKCPVHLLPSKHWQEVFLADFSDLRQVLAQLENSSDEYLRKLPPISSDGSSKTRGNQEVLKNIPTVSAILGMDAVSRASMLRARIDSLETADTVSRVDCLWLFALCAAVDIPLNAEMGASLRCLLRKCASLRAQKSDTDDEVVMLNVLVTVAGSYFGQSDVCS</sequence>
<reference evidence="1 2" key="1">
    <citation type="journal article" date="2022" name="Hortic Res">
        <title>A haplotype resolved chromosomal level avocado genome allows analysis of novel avocado genes.</title>
        <authorList>
            <person name="Nath O."/>
            <person name="Fletcher S.J."/>
            <person name="Hayward A."/>
            <person name="Shaw L.M."/>
            <person name="Masouleh A.K."/>
            <person name="Furtado A."/>
            <person name="Henry R.J."/>
            <person name="Mitter N."/>
        </authorList>
    </citation>
    <scope>NUCLEOTIDE SEQUENCE [LARGE SCALE GENOMIC DNA]</scope>
    <source>
        <strain evidence="2">cv. Hass</strain>
    </source>
</reference>